<dbReference type="Proteomes" id="UP000267821">
    <property type="component" value="Unassembled WGS sequence"/>
</dbReference>
<feature type="domain" description="ML-like" evidence="10">
    <location>
        <begin position="32"/>
        <end position="169"/>
    </location>
</feature>
<evidence type="ECO:0000256" key="8">
    <source>
        <dbReference type="SAM" id="Phobius"/>
    </source>
</evidence>
<feature type="transmembrane region" description="Helical" evidence="8">
    <location>
        <begin position="484"/>
        <end position="504"/>
    </location>
</feature>
<dbReference type="PANTHER" id="PTHR31145:SF5">
    <property type="entry name" value="DUF907 DOMAIN PROTEIN (AFU_ORTHOLOGUE AFUA_2G06100)"/>
    <property type="match status" value="1"/>
</dbReference>
<dbReference type="STRING" id="1051890.A0A3N4M791"/>
<feature type="transmembrane region" description="Helical" evidence="8">
    <location>
        <begin position="389"/>
        <end position="411"/>
    </location>
</feature>
<feature type="compositionally biased region" description="Basic and acidic residues" evidence="7">
    <location>
        <begin position="683"/>
        <end position="692"/>
    </location>
</feature>
<dbReference type="EMBL" id="ML121527">
    <property type="protein sequence ID" value="RPB29608.1"/>
    <property type="molecule type" value="Genomic_DNA"/>
</dbReference>
<dbReference type="OrthoDB" id="2115177at2759"/>
<dbReference type="GO" id="GO:0055085">
    <property type="term" value="P:transmembrane transport"/>
    <property type="evidence" value="ECO:0007669"/>
    <property type="project" value="TreeGrafter"/>
</dbReference>
<keyword evidence="12" id="KW-1185">Reference proteome</keyword>
<feature type="signal peptide" evidence="9">
    <location>
        <begin position="1"/>
        <end position="30"/>
    </location>
</feature>
<evidence type="ECO:0000256" key="9">
    <source>
        <dbReference type="SAM" id="SignalP"/>
    </source>
</evidence>
<dbReference type="InterPro" id="IPR040241">
    <property type="entry name" value="TRP_Flc/Pkd2-like"/>
</dbReference>
<evidence type="ECO:0000256" key="2">
    <source>
        <dbReference type="ARBA" id="ARBA00010642"/>
    </source>
</evidence>
<dbReference type="InParanoid" id="A0A3N4M791"/>
<dbReference type="InterPro" id="IPR010308">
    <property type="entry name" value="TRP_C"/>
</dbReference>
<feature type="transmembrane region" description="Helical" evidence="8">
    <location>
        <begin position="344"/>
        <end position="369"/>
    </location>
</feature>
<keyword evidence="3 8" id="KW-0812">Transmembrane</keyword>
<proteinExistence type="inferred from homology"/>
<feature type="region of interest" description="Disordered" evidence="7">
    <location>
        <begin position="629"/>
        <end position="692"/>
    </location>
</feature>
<evidence type="ECO:0000256" key="3">
    <source>
        <dbReference type="ARBA" id="ARBA00022692"/>
    </source>
</evidence>
<evidence type="ECO:0000256" key="4">
    <source>
        <dbReference type="ARBA" id="ARBA00022729"/>
    </source>
</evidence>
<evidence type="ECO:0000313" key="12">
    <source>
        <dbReference type="Proteomes" id="UP000267821"/>
    </source>
</evidence>
<feature type="transmembrane region" description="Helical" evidence="8">
    <location>
        <begin position="541"/>
        <end position="560"/>
    </location>
</feature>
<dbReference type="Pfam" id="PF06011">
    <property type="entry name" value="TRP"/>
    <property type="match status" value="1"/>
</dbReference>
<evidence type="ECO:0000256" key="6">
    <source>
        <dbReference type="ARBA" id="ARBA00023136"/>
    </source>
</evidence>
<dbReference type="AlphaFoldDB" id="A0A3N4M791"/>
<evidence type="ECO:0000256" key="7">
    <source>
        <dbReference type="SAM" id="MobiDB-lite"/>
    </source>
</evidence>
<dbReference type="GO" id="GO:0016020">
    <property type="term" value="C:membrane"/>
    <property type="evidence" value="ECO:0007669"/>
    <property type="project" value="UniProtKB-SubCell"/>
</dbReference>
<feature type="chain" id="PRO_5018032545" evidence="9">
    <location>
        <begin position="31"/>
        <end position="692"/>
    </location>
</feature>
<keyword evidence="6 8" id="KW-0472">Membrane</keyword>
<reference evidence="11 12" key="1">
    <citation type="journal article" date="2018" name="Nat. Ecol. Evol.">
        <title>Pezizomycetes genomes reveal the molecular basis of ectomycorrhizal truffle lifestyle.</title>
        <authorList>
            <person name="Murat C."/>
            <person name="Payen T."/>
            <person name="Noel B."/>
            <person name="Kuo A."/>
            <person name="Morin E."/>
            <person name="Chen J."/>
            <person name="Kohler A."/>
            <person name="Krizsan K."/>
            <person name="Balestrini R."/>
            <person name="Da Silva C."/>
            <person name="Montanini B."/>
            <person name="Hainaut M."/>
            <person name="Levati E."/>
            <person name="Barry K.W."/>
            <person name="Belfiori B."/>
            <person name="Cichocki N."/>
            <person name="Clum A."/>
            <person name="Dockter R.B."/>
            <person name="Fauchery L."/>
            <person name="Guy J."/>
            <person name="Iotti M."/>
            <person name="Le Tacon F."/>
            <person name="Lindquist E.A."/>
            <person name="Lipzen A."/>
            <person name="Malagnac F."/>
            <person name="Mello A."/>
            <person name="Molinier V."/>
            <person name="Miyauchi S."/>
            <person name="Poulain J."/>
            <person name="Riccioni C."/>
            <person name="Rubini A."/>
            <person name="Sitrit Y."/>
            <person name="Splivallo R."/>
            <person name="Traeger S."/>
            <person name="Wang M."/>
            <person name="Zifcakova L."/>
            <person name="Wipf D."/>
            <person name="Zambonelli A."/>
            <person name="Paolocci F."/>
            <person name="Nowrousian M."/>
            <person name="Ottonello S."/>
            <person name="Baldrian P."/>
            <person name="Spatafora J.W."/>
            <person name="Henrissat B."/>
            <person name="Nagy L.G."/>
            <person name="Aury J.M."/>
            <person name="Wincker P."/>
            <person name="Grigoriev I.V."/>
            <person name="Bonfante P."/>
            <person name="Martin F.M."/>
        </authorList>
    </citation>
    <scope>NUCLEOTIDE SEQUENCE [LARGE SCALE GENOMIC DNA]</scope>
    <source>
        <strain evidence="11 12">ATCC MYA-4762</strain>
    </source>
</reference>
<comment type="similarity">
    <text evidence="2">Belongs to the transient receptor potential (TRP) ion channel family.</text>
</comment>
<sequence>MMLPRLSLQSISYLLPLLFVTALGPRQVLGGDILETKGFATCLESNSIKISRLELSYDRSTNNITFDLAGSSDKVQNVTALLTVTAYGKKLDEQSVNPCDKGIAELCPVPARNFSAKGSVSMPTGFASQIPEIAFRVPDLDGLARLELVADNETVACVESVVNNGKTASQPAVSYVTAAIAAAALALSAISAVGAAGAGGSTAGVSPNFGDVMFWFQSVATNGMLSVDYPPVYRSFVKNFAWSTGLVQWTQVQKGIDNFRQVTGGNTTQMSVEYLMNATLIYNRNGADNIKNSKRSLEASMENFLYPRDSNATDQSSGQSQIMHYVDGIEAYVEQLKIPSANTFMTVLLMFAILIAAIAVLILLFKVILETWALFASFPKSLTGFRKRYWGFLAGTIVRIILILYGTWVMYCMYQFTKGDSWAVHLLAALTLLIFTGILGFFAVKIFLVARHVKKLEGNPDGLFLNKPYMRRYGLFYDQFKSNFWWIFLPLIFYAFMKAAFIALGDGHGLIQAAGQLGCELMLLILLLWSRPFNTRSGNVLNIVISVVRVMSVVCLLVFVHELGIGADTKTVTGVALIAIQSTLTAALAILLAINAIVVMCQDNPHEKRRKELEKQRLADNLTPLDARNSMLLGKGAPGNDGKGYYRTTPTHDTFFPIEQQGSSQYPMQPMSRHDPYGGSTPYHERSQSAEG</sequence>
<feature type="transmembrane region" description="Helical" evidence="8">
    <location>
        <begin position="423"/>
        <end position="448"/>
    </location>
</feature>
<comment type="subcellular location">
    <subcellularLocation>
        <location evidence="1">Membrane</location>
        <topology evidence="1">Multi-pass membrane protein</topology>
    </subcellularLocation>
</comment>
<feature type="transmembrane region" description="Helical" evidence="8">
    <location>
        <begin position="572"/>
        <end position="601"/>
    </location>
</feature>
<dbReference type="Pfam" id="PF14558">
    <property type="entry name" value="TRP_N"/>
    <property type="match status" value="1"/>
</dbReference>
<feature type="transmembrane region" description="Helical" evidence="8">
    <location>
        <begin position="510"/>
        <end position="529"/>
    </location>
</feature>
<keyword evidence="4 9" id="KW-0732">Signal</keyword>
<name>A0A3N4M791_9PEZI</name>
<organism evidence="11 12">
    <name type="scientific">Terfezia boudieri ATCC MYA-4762</name>
    <dbReference type="NCBI Taxonomy" id="1051890"/>
    <lineage>
        <taxon>Eukaryota</taxon>
        <taxon>Fungi</taxon>
        <taxon>Dikarya</taxon>
        <taxon>Ascomycota</taxon>
        <taxon>Pezizomycotina</taxon>
        <taxon>Pezizomycetes</taxon>
        <taxon>Pezizales</taxon>
        <taxon>Pezizaceae</taxon>
        <taxon>Terfezia</taxon>
    </lineage>
</organism>
<evidence type="ECO:0000256" key="1">
    <source>
        <dbReference type="ARBA" id="ARBA00004141"/>
    </source>
</evidence>
<accession>A0A3N4M791</accession>
<dbReference type="PANTHER" id="PTHR31145">
    <property type="entry name" value="INTEGRAL MEMBRANE PROTEIN (AFU_ORTHOLOGUE AFUA_7G01610)"/>
    <property type="match status" value="1"/>
</dbReference>
<evidence type="ECO:0000256" key="5">
    <source>
        <dbReference type="ARBA" id="ARBA00022989"/>
    </source>
</evidence>
<dbReference type="SMART" id="SM01320">
    <property type="entry name" value="TRP_N"/>
    <property type="match status" value="1"/>
</dbReference>
<keyword evidence="5 8" id="KW-1133">Transmembrane helix</keyword>
<dbReference type="InterPro" id="IPR032800">
    <property type="entry name" value="TRP_N"/>
</dbReference>
<dbReference type="GO" id="GO:0009272">
    <property type="term" value="P:fungal-type cell wall biogenesis"/>
    <property type="evidence" value="ECO:0007669"/>
    <property type="project" value="TreeGrafter"/>
</dbReference>
<gene>
    <name evidence="11" type="ORF">L211DRAFT_800060</name>
</gene>
<evidence type="ECO:0000313" key="11">
    <source>
        <dbReference type="EMBL" id="RPB29608.1"/>
    </source>
</evidence>
<protein>
    <submittedName>
        <fullName evidence="11">TRP-domain-containing protein</fullName>
    </submittedName>
</protein>
<evidence type="ECO:0000259" key="10">
    <source>
        <dbReference type="SMART" id="SM01320"/>
    </source>
</evidence>